<feature type="region of interest" description="Disordered" evidence="1">
    <location>
        <begin position="330"/>
        <end position="356"/>
    </location>
</feature>
<dbReference type="InterPro" id="IPR052413">
    <property type="entry name" value="SUR7_domain"/>
</dbReference>
<keyword evidence="2" id="KW-1133">Transmembrane helix</keyword>
<keyword evidence="2" id="KW-0812">Transmembrane</keyword>
<dbReference type="GO" id="GO:0005886">
    <property type="term" value="C:plasma membrane"/>
    <property type="evidence" value="ECO:0007669"/>
    <property type="project" value="InterPro"/>
</dbReference>
<evidence type="ECO:0000256" key="1">
    <source>
        <dbReference type="SAM" id="MobiDB-lite"/>
    </source>
</evidence>
<evidence type="ECO:0000313" key="4">
    <source>
        <dbReference type="EMBL" id="WPA97449.1"/>
    </source>
</evidence>
<evidence type="ECO:0000313" key="6">
    <source>
        <dbReference type="Proteomes" id="UP001302367"/>
    </source>
</evidence>
<dbReference type="Proteomes" id="UP000230605">
    <property type="component" value="Chromosome 1"/>
</dbReference>
<dbReference type="GO" id="GO:0031505">
    <property type="term" value="P:fungal-type cell wall organization"/>
    <property type="evidence" value="ECO:0007669"/>
    <property type="project" value="TreeGrafter"/>
</dbReference>
<evidence type="ECO:0008006" key="7">
    <source>
        <dbReference type="Google" id="ProtNLM"/>
    </source>
</evidence>
<organism evidence="3 5">
    <name type="scientific">Cercospora beticola</name>
    <name type="common">Sugarbeet leaf spot fungus</name>
    <dbReference type="NCBI Taxonomy" id="122368"/>
    <lineage>
        <taxon>Eukaryota</taxon>
        <taxon>Fungi</taxon>
        <taxon>Dikarya</taxon>
        <taxon>Ascomycota</taxon>
        <taxon>Pezizomycotina</taxon>
        <taxon>Dothideomycetes</taxon>
        <taxon>Dothideomycetidae</taxon>
        <taxon>Mycosphaerellales</taxon>
        <taxon>Mycosphaerellaceae</taxon>
        <taxon>Cercospora</taxon>
    </lineage>
</organism>
<feature type="transmembrane region" description="Helical" evidence="2">
    <location>
        <begin position="200"/>
        <end position="229"/>
    </location>
</feature>
<protein>
    <recommendedName>
        <fullName evidence="7">SUR7 family protein pun1</fullName>
    </recommendedName>
</protein>
<keyword evidence="6" id="KW-1185">Reference proteome</keyword>
<dbReference type="Proteomes" id="UP001302367">
    <property type="component" value="Chromosome 1"/>
</dbReference>
<name>A0A2G5I797_CERBT</name>
<reference evidence="3 5" key="1">
    <citation type="submission" date="2015-10" db="EMBL/GenBank/DDBJ databases">
        <title>The cercosporin biosynthetic gene cluster was horizontally transferred to several fungal lineages and shown to be expanded in Cercospora beticola based on microsynteny with recipient genomes.</title>
        <authorList>
            <person name="De Jonge R."/>
            <person name="Ebert M.K."/>
            <person name="Suttle J.C."/>
            <person name="Jurick Ii W.M."/>
            <person name="Secor G.A."/>
            <person name="Thomma B.P."/>
            <person name="Van De Peer Y."/>
            <person name="Bolton M.D."/>
        </authorList>
    </citation>
    <scope>NUCLEOTIDE SEQUENCE [LARGE SCALE GENOMIC DNA]</scope>
    <source>
        <strain evidence="3 5">09-40</strain>
    </source>
</reference>
<gene>
    <name evidence="3" type="ORF">CB0940_01982</name>
    <name evidence="4" type="ORF">RHO25_002059</name>
</gene>
<evidence type="ECO:0000313" key="5">
    <source>
        <dbReference type="Proteomes" id="UP000230605"/>
    </source>
</evidence>
<dbReference type="InterPro" id="IPR009571">
    <property type="entry name" value="SUR7/Rim9-like_fungi"/>
</dbReference>
<evidence type="ECO:0000313" key="3">
    <source>
        <dbReference type="EMBL" id="PIB00696.1"/>
    </source>
</evidence>
<dbReference type="Pfam" id="PF06687">
    <property type="entry name" value="SUR7"/>
    <property type="match status" value="1"/>
</dbReference>
<feature type="transmembrane region" description="Helical" evidence="2">
    <location>
        <begin position="7"/>
        <end position="30"/>
    </location>
</feature>
<feature type="transmembrane region" description="Helical" evidence="2">
    <location>
        <begin position="171"/>
        <end position="193"/>
    </location>
</feature>
<keyword evidence="2" id="KW-0472">Membrane</keyword>
<dbReference type="PANTHER" id="PTHR28019">
    <property type="entry name" value="CELL MEMBRANE PROTEIN YLR413W-RELATED"/>
    <property type="match status" value="1"/>
</dbReference>
<dbReference type="EMBL" id="CP134184">
    <property type="protein sequence ID" value="WPA97449.1"/>
    <property type="molecule type" value="Genomic_DNA"/>
</dbReference>
<dbReference type="AlphaFoldDB" id="A0A2G5I797"/>
<dbReference type="EMBL" id="LKMD01000100">
    <property type="protein sequence ID" value="PIB00696.1"/>
    <property type="molecule type" value="Genomic_DNA"/>
</dbReference>
<proteinExistence type="predicted"/>
<dbReference type="PANTHER" id="PTHR28019:SF3">
    <property type="entry name" value="INTEGRAL MEMBRANE PROTEIN (AFU_ORTHOLOGUE AFUA_6G07470)"/>
    <property type="match status" value="1"/>
</dbReference>
<sequence>MGKAARAACIFVPMALTIAAFVCGVLLQVAGWNTLDSYYFFRANLTDLNVEGTGGGSNSVLNDAIGQIRTAGGIGQIYDIYLWNYCYSNQTDGSDKDCTGRKASFVFDPIKEWGLESTNSSGSTSDSSSDNVIQNAIDNVRENYDQYAEELLGSSGKSALNAYRHVAKWMFIAYQVAFWTNLAVILIGIFALFSRIGSLFTWILSIVSTFFTFASVVTSTALFTVLVSALNEVLEPYGIELSLGRQALIVGWLGVAFSLGATIFWLFSICCCSGKSNPHHKSNKGGLLQAEPKGMGYGMEEGRGRGGLKVEKTGDYQRVESPYMGAADHDQVPLHQYGQSNPYAAPQAGYEPYRHS</sequence>
<accession>A0A2G5I797</accession>
<evidence type="ECO:0000256" key="2">
    <source>
        <dbReference type="SAM" id="Phobius"/>
    </source>
</evidence>
<reference evidence="4 6" key="2">
    <citation type="submission" date="2023-09" db="EMBL/GenBank/DDBJ databases">
        <title>Complete-Gapless Cercospora beticola genome.</title>
        <authorList>
            <person name="Wyatt N.A."/>
            <person name="Spanner R.E."/>
            <person name="Bolton M.D."/>
        </authorList>
    </citation>
    <scope>NUCLEOTIDE SEQUENCE [LARGE SCALE GENOMIC DNA]</scope>
    <source>
        <strain evidence="4">Cb09-40</strain>
    </source>
</reference>
<dbReference type="GO" id="GO:0051285">
    <property type="term" value="C:cell cortex of cell tip"/>
    <property type="evidence" value="ECO:0007669"/>
    <property type="project" value="TreeGrafter"/>
</dbReference>
<feature type="transmembrane region" description="Helical" evidence="2">
    <location>
        <begin position="249"/>
        <end position="272"/>
    </location>
</feature>